<feature type="domain" description="FHA" evidence="4">
    <location>
        <begin position="115"/>
        <end position="164"/>
    </location>
</feature>
<keyword evidence="3" id="KW-0812">Transmembrane</keyword>
<keyword evidence="3" id="KW-1133">Transmembrane helix</keyword>
<proteinExistence type="predicted"/>
<keyword evidence="3" id="KW-0472">Membrane</keyword>
<name>A0A9E8MME8_9MICO</name>
<dbReference type="KEGG" id="mdb:OVN18_04840"/>
<dbReference type="Gene3D" id="2.60.200.20">
    <property type="match status" value="1"/>
</dbReference>
<dbReference type="InterPro" id="IPR000253">
    <property type="entry name" value="FHA_dom"/>
</dbReference>
<gene>
    <name evidence="5" type="ORF">OVN18_04840</name>
</gene>
<keyword evidence="6" id="KW-1185">Reference proteome</keyword>
<evidence type="ECO:0000313" key="6">
    <source>
        <dbReference type="Proteomes" id="UP001164706"/>
    </source>
</evidence>
<accession>A0A9E8MME8</accession>
<dbReference type="EMBL" id="CP113089">
    <property type="protein sequence ID" value="WAB82335.1"/>
    <property type="molecule type" value="Genomic_DNA"/>
</dbReference>
<evidence type="ECO:0000259" key="4">
    <source>
        <dbReference type="PROSITE" id="PS50006"/>
    </source>
</evidence>
<feature type="transmembrane region" description="Helical" evidence="3">
    <location>
        <begin position="6"/>
        <end position="28"/>
    </location>
</feature>
<organism evidence="5 6">
    <name type="scientific">Microcella daejeonensis</name>
    <dbReference type="NCBI Taxonomy" id="2994971"/>
    <lineage>
        <taxon>Bacteria</taxon>
        <taxon>Bacillati</taxon>
        <taxon>Actinomycetota</taxon>
        <taxon>Actinomycetes</taxon>
        <taxon>Micrococcales</taxon>
        <taxon>Microbacteriaceae</taxon>
        <taxon>Microcella</taxon>
    </lineage>
</organism>
<dbReference type="InterPro" id="IPR008984">
    <property type="entry name" value="SMAD_FHA_dom_sf"/>
</dbReference>
<evidence type="ECO:0000256" key="2">
    <source>
        <dbReference type="SAM" id="MobiDB-lite"/>
    </source>
</evidence>
<dbReference type="InterPro" id="IPR032030">
    <property type="entry name" value="YscD_cytoplasmic_dom"/>
</dbReference>
<sequence>MSGLTLLLLQIGFLILMWAFVFSIVYALRSDLFGQKVRRLPERGAASASPAPVAVAAPAAAAPPPSAASSAPTEAMGAVPRSSAPAAVDGPPARRLVITSGAKEGIELELGDEQLTIGRSADSGLVIRDDYTSTHHARLMLWGDKWMIQDLDSTNGTFLDGKRVSIPTPVPTGTPVSIGTTTFELRR</sequence>
<dbReference type="SUPFAM" id="SSF49879">
    <property type="entry name" value="SMAD/FHA domain"/>
    <property type="match status" value="1"/>
</dbReference>
<dbReference type="SMART" id="SM00240">
    <property type="entry name" value="FHA"/>
    <property type="match status" value="1"/>
</dbReference>
<dbReference type="Pfam" id="PF16697">
    <property type="entry name" value="Yop-YscD_cpl"/>
    <property type="match status" value="1"/>
</dbReference>
<reference evidence="5" key="1">
    <citation type="submission" date="2022-11" db="EMBL/GenBank/DDBJ databases">
        <title>Description of Microcella daejonensis nov. sp, isolated from riverside soil.</title>
        <authorList>
            <person name="Molina K.M."/>
            <person name="Kim S.B."/>
        </authorList>
    </citation>
    <scope>NUCLEOTIDE SEQUENCE</scope>
    <source>
        <strain evidence="5">MMS21-STM12</strain>
    </source>
</reference>
<feature type="region of interest" description="Disordered" evidence="2">
    <location>
        <begin position="62"/>
        <end position="91"/>
    </location>
</feature>
<evidence type="ECO:0000256" key="3">
    <source>
        <dbReference type="SAM" id="Phobius"/>
    </source>
</evidence>
<dbReference type="InterPro" id="IPR050923">
    <property type="entry name" value="Cell_Proc_Reg/RNA_Proc"/>
</dbReference>
<keyword evidence="1" id="KW-0597">Phosphoprotein</keyword>
<dbReference type="PROSITE" id="PS50006">
    <property type="entry name" value="FHA_DOMAIN"/>
    <property type="match status" value="1"/>
</dbReference>
<dbReference type="Proteomes" id="UP001164706">
    <property type="component" value="Chromosome"/>
</dbReference>
<dbReference type="RefSeq" id="WP_267782324.1">
    <property type="nucleotide sequence ID" value="NZ_CP113089.1"/>
</dbReference>
<evidence type="ECO:0000313" key="5">
    <source>
        <dbReference type="EMBL" id="WAB82335.1"/>
    </source>
</evidence>
<protein>
    <submittedName>
        <fullName evidence="5">FHA domain-containing protein</fullName>
    </submittedName>
</protein>
<dbReference type="AlphaFoldDB" id="A0A9E8MME8"/>
<dbReference type="PANTHER" id="PTHR23308">
    <property type="entry name" value="NUCLEAR INHIBITOR OF PROTEIN PHOSPHATASE-1"/>
    <property type="match status" value="1"/>
</dbReference>
<evidence type="ECO:0000256" key="1">
    <source>
        <dbReference type="ARBA" id="ARBA00022553"/>
    </source>
</evidence>